<dbReference type="Pfam" id="PF26213">
    <property type="entry name" value="TYRAAT1_C"/>
    <property type="match status" value="1"/>
</dbReference>
<dbReference type="Pfam" id="PF02153">
    <property type="entry name" value="PDH_N"/>
    <property type="match status" value="1"/>
</dbReference>
<dbReference type="EMBL" id="NMUH01002409">
    <property type="protein sequence ID" value="MQL99791.1"/>
    <property type="molecule type" value="Genomic_DNA"/>
</dbReference>
<dbReference type="GO" id="GO:0004665">
    <property type="term" value="F:prephenate dehydrogenase (NADP+) activity"/>
    <property type="evidence" value="ECO:0007669"/>
    <property type="project" value="InterPro"/>
</dbReference>
<dbReference type="GO" id="GO:0070403">
    <property type="term" value="F:NAD+ binding"/>
    <property type="evidence" value="ECO:0007669"/>
    <property type="project" value="InterPro"/>
</dbReference>
<dbReference type="GO" id="GO:0006571">
    <property type="term" value="P:tyrosine biosynthetic process"/>
    <property type="evidence" value="ECO:0007669"/>
    <property type="project" value="InterPro"/>
</dbReference>
<dbReference type="PANTHER" id="PTHR43207:SF3">
    <property type="entry name" value="AROGENATE DEHYDROGENASE 1, CHLOROPLASTIC-LIKE"/>
    <property type="match status" value="1"/>
</dbReference>
<dbReference type="PROSITE" id="PS51176">
    <property type="entry name" value="PDH_ADH"/>
    <property type="match status" value="1"/>
</dbReference>
<feature type="domain" description="Prephenate/arogenate dehydrogenase" evidence="2">
    <location>
        <begin position="48"/>
        <end position="280"/>
    </location>
</feature>
<dbReference type="GO" id="GO:0008977">
    <property type="term" value="F:prephenate dehydrogenase (NAD+) activity"/>
    <property type="evidence" value="ECO:0007669"/>
    <property type="project" value="InterPro"/>
</dbReference>
<dbReference type="Gene3D" id="3.40.50.720">
    <property type="entry name" value="NAD(P)-binding Rossmann-like Domain"/>
    <property type="match status" value="1"/>
</dbReference>
<dbReference type="InterPro" id="IPR003099">
    <property type="entry name" value="Prephen_DH"/>
</dbReference>
<dbReference type="PANTHER" id="PTHR43207">
    <property type="entry name" value="AROGENATE DEHYDROGENASE-RELATED"/>
    <property type="match status" value="1"/>
</dbReference>
<evidence type="ECO:0000259" key="2">
    <source>
        <dbReference type="PROSITE" id="PS51176"/>
    </source>
</evidence>
<evidence type="ECO:0000313" key="4">
    <source>
        <dbReference type="Proteomes" id="UP000652761"/>
    </source>
</evidence>
<gene>
    <name evidence="3" type="ORF">Taro_032523</name>
</gene>
<dbReference type="InterPro" id="IPR059064">
    <property type="entry name" value="TYRAAT2_C"/>
</dbReference>
<dbReference type="InterPro" id="IPR036291">
    <property type="entry name" value="NAD(P)-bd_dom_sf"/>
</dbReference>
<protein>
    <recommendedName>
        <fullName evidence="2">Prephenate/arogenate dehydrogenase domain-containing protein</fullName>
    </recommendedName>
</protein>
<organism evidence="3 4">
    <name type="scientific">Colocasia esculenta</name>
    <name type="common">Wild taro</name>
    <name type="synonym">Arum esculentum</name>
    <dbReference type="NCBI Taxonomy" id="4460"/>
    <lineage>
        <taxon>Eukaryota</taxon>
        <taxon>Viridiplantae</taxon>
        <taxon>Streptophyta</taxon>
        <taxon>Embryophyta</taxon>
        <taxon>Tracheophyta</taxon>
        <taxon>Spermatophyta</taxon>
        <taxon>Magnoliopsida</taxon>
        <taxon>Liliopsida</taxon>
        <taxon>Araceae</taxon>
        <taxon>Aroideae</taxon>
        <taxon>Colocasieae</taxon>
        <taxon>Colocasia</taxon>
    </lineage>
</organism>
<evidence type="ECO:0000313" key="3">
    <source>
        <dbReference type="EMBL" id="MQL99791.1"/>
    </source>
</evidence>
<name>A0A843VRJ7_COLES</name>
<dbReference type="Proteomes" id="UP000652761">
    <property type="component" value="Unassembled WGS sequence"/>
</dbReference>
<keyword evidence="1" id="KW-0560">Oxidoreductase</keyword>
<accession>A0A843VRJ7</accession>
<dbReference type="AlphaFoldDB" id="A0A843VRJ7"/>
<dbReference type="GO" id="GO:0033730">
    <property type="term" value="F:arogenate dehydrogenase (NADP+) activity"/>
    <property type="evidence" value="ECO:0007669"/>
    <property type="project" value="InterPro"/>
</dbReference>
<dbReference type="SUPFAM" id="SSF51735">
    <property type="entry name" value="NAD(P)-binding Rossmann-fold domains"/>
    <property type="match status" value="1"/>
</dbReference>
<dbReference type="InterPro" id="IPR046826">
    <property type="entry name" value="PDH_N"/>
</dbReference>
<reference evidence="3" key="1">
    <citation type="submission" date="2017-07" db="EMBL/GenBank/DDBJ databases">
        <title>Taro Niue Genome Assembly and Annotation.</title>
        <authorList>
            <person name="Atibalentja N."/>
            <person name="Keating K."/>
            <person name="Fields C.J."/>
        </authorList>
    </citation>
    <scope>NUCLEOTIDE SEQUENCE</scope>
    <source>
        <strain evidence="3">Niue_2</strain>
        <tissue evidence="3">Leaf</tissue>
    </source>
</reference>
<comment type="caution">
    <text evidence="3">The sequence shown here is derived from an EMBL/GenBank/DDBJ whole genome shotgun (WGS) entry which is preliminary data.</text>
</comment>
<dbReference type="OrthoDB" id="2414662at2759"/>
<proteinExistence type="predicted"/>
<sequence length="280" mass="31326">MPSSSCLLMMERMAWGGFFVLTTFYLASVAIASAMAASSSSSSRPRPLRIGIVGFGCFAQFLSGAMLRQGHSVTATSRSDYSLLCSQMGIAFFRDAGEFLEVDNEVVLVCTSILSLEHVLRSLPIGRLPRPPLFVDVLSVKEYPRELLLNVLPEEADILCTHPMFGPESGKDGWAGLPLVFERVRIRDHGLCRDFLGIFQREGCRMVEMSCEEHDKIAARSQFVTHTIGRLFIRDDTTKDSLDLYDGLFLHNKFANEELDKLELAIQTVKSKLLDRINHE</sequence>
<dbReference type="InterPro" id="IPR045011">
    <property type="entry name" value="TYRAAT1/2"/>
</dbReference>
<evidence type="ECO:0000256" key="1">
    <source>
        <dbReference type="ARBA" id="ARBA00023002"/>
    </source>
</evidence>
<keyword evidence="4" id="KW-1185">Reference proteome</keyword>